<dbReference type="AlphaFoldDB" id="A0A141GNC9"/>
<proteinExistence type="predicted"/>
<reference evidence="2" key="1">
    <citation type="submission" date="2015-02" db="EMBL/GenBank/DDBJ databases">
        <authorList>
            <person name="Chooi Y.-H."/>
        </authorList>
    </citation>
    <scope>NUCLEOTIDE SEQUENCE</scope>
</reference>
<evidence type="ECO:0000259" key="1">
    <source>
        <dbReference type="Pfam" id="PF20097"/>
    </source>
</evidence>
<evidence type="ECO:0000313" key="2">
    <source>
        <dbReference type="EMBL" id="ALL53557.1"/>
    </source>
</evidence>
<name>A0A141GNC9_9FIRM</name>
<sequence>MSEMVCPGCGSSLQKNTLECVGVDELDFVPKSKGLKFGINIRIGSVSIGKNEVLHGVLTDSYHCEKCNKIYAVYDLERE</sequence>
<dbReference type="EMBL" id="KP867044">
    <property type="protein sequence ID" value="ALL53557.1"/>
    <property type="molecule type" value="Genomic_DNA"/>
</dbReference>
<protein>
    <recommendedName>
        <fullName evidence="1">DUF6487 domain-containing protein</fullName>
    </recommendedName>
</protein>
<accession>A0A141GNC9</accession>
<dbReference type="Pfam" id="PF20097">
    <property type="entry name" value="DUF6487"/>
    <property type="match status" value="1"/>
</dbReference>
<dbReference type="InterPro" id="IPR045504">
    <property type="entry name" value="DUF6487"/>
</dbReference>
<feature type="domain" description="DUF6487" evidence="1">
    <location>
        <begin position="6"/>
        <end position="74"/>
    </location>
</feature>
<organism evidence="2">
    <name type="scientific">uncultured firmicutes bacterium contig_31</name>
    <dbReference type="NCBI Taxonomy" id="1643554"/>
    <lineage>
        <taxon>Bacteria</taxon>
        <taxon>Bacillati</taxon>
        <taxon>Bacillota</taxon>
        <taxon>environmental samples</taxon>
    </lineage>
</organism>